<name>A0A2R3Z5S6_9FLAO</name>
<dbReference type="Pfam" id="PF07980">
    <property type="entry name" value="SusD_RagB"/>
    <property type="match status" value="1"/>
</dbReference>
<feature type="signal peptide" evidence="6">
    <location>
        <begin position="1"/>
        <end position="22"/>
    </location>
</feature>
<evidence type="ECO:0000256" key="4">
    <source>
        <dbReference type="ARBA" id="ARBA00023136"/>
    </source>
</evidence>
<dbReference type="InterPro" id="IPR011990">
    <property type="entry name" value="TPR-like_helical_dom_sf"/>
</dbReference>
<dbReference type="AlphaFoldDB" id="A0A2R3Z5S6"/>
<evidence type="ECO:0000259" key="7">
    <source>
        <dbReference type="Pfam" id="PF07980"/>
    </source>
</evidence>
<dbReference type="GO" id="GO:0009279">
    <property type="term" value="C:cell outer membrane"/>
    <property type="evidence" value="ECO:0007669"/>
    <property type="project" value="UniProtKB-SubCell"/>
</dbReference>
<feature type="chain" id="PRO_5015304840" evidence="6">
    <location>
        <begin position="23"/>
        <end position="579"/>
    </location>
</feature>
<reference evidence="9" key="1">
    <citation type="submission" date="2018-03" db="EMBL/GenBank/DDBJ databases">
        <title>Gramella fulva sp. nov., isolated from a dry surface of tidal flat.</title>
        <authorList>
            <person name="Hwang S.H."/>
            <person name="Hwang W.M."/>
            <person name="Kang K."/>
            <person name="Ahn T.-Y."/>
        </authorList>
    </citation>
    <scope>NUCLEOTIDE SEQUENCE [LARGE SCALE GENOMIC DNA]</scope>
    <source>
        <strain evidence="9">SH35</strain>
    </source>
</reference>
<feature type="domain" description="RagB/SusD" evidence="7">
    <location>
        <begin position="402"/>
        <end position="549"/>
    </location>
</feature>
<keyword evidence="4" id="KW-0472">Membrane</keyword>
<evidence type="ECO:0000313" key="8">
    <source>
        <dbReference type="EMBL" id="AVR45609.1"/>
    </source>
</evidence>
<keyword evidence="3 6" id="KW-0732">Signal</keyword>
<organism evidence="8 9">
    <name type="scientific">Christiangramia fulva</name>
    <dbReference type="NCBI Taxonomy" id="2126553"/>
    <lineage>
        <taxon>Bacteria</taxon>
        <taxon>Pseudomonadati</taxon>
        <taxon>Bacteroidota</taxon>
        <taxon>Flavobacteriia</taxon>
        <taxon>Flavobacteriales</taxon>
        <taxon>Flavobacteriaceae</taxon>
        <taxon>Christiangramia</taxon>
    </lineage>
</organism>
<evidence type="ECO:0000256" key="1">
    <source>
        <dbReference type="ARBA" id="ARBA00004442"/>
    </source>
</evidence>
<keyword evidence="5" id="KW-0998">Cell outer membrane</keyword>
<dbReference type="KEGG" id="grs:C7S20_10225"/>
<dbReference type="InterPro" id="IPR012944">
    <property type="entry name" value="SusD_RagB_dom"/>
</dbReference>
<evidence type="ECO:0000256" key="6">
    <source>
        <dbReference type="SAM" id="SignalP"/>
    </source>
</evidence>
<gene>
    <name evidence="8" type="ORF">C7S20_10225</name>
</gene>
<keyword evidence="9" id="KW-1185">Reference proteome</keyword>
<accession>A0A2R3Z5S6</accession>
<evidence type="ECO:0000313" key="9">
    <source>
        <dbReference type="Proteomes" id="UP000241507"/>
    </source>
</evidence>
<evidence type="ECO:0000256" key="2">
    <source>
        <dbReference type="ARBA" id="ARBA00006275"/>
    </source>
</evidence>
<dbReference type="SUPFAM" id="SSF48452">
    <property type="entry name" value="TPR-like"/>
    <property type="match status" value="1"/>
</dbReference>
<comment type="subcellular location">
    <subcellularLocation>
        <location evidence="1">Cell outer membrane</location>
    </subcellularLocation>
</comment>
<comment type="similarity">
    <text evidence="2">Belongs to the SusD family.</text>
</comment>
<dbReference type="Gene3D" id="1.25.40.390">
    <property type="match status" value="1"/>
</dbReference>
<sequence length="579" mass="66659">MKLVTKISNLLFLLLVFSLCFSCSDYLDVEPKDKLVASQTYRDVHDADAAVIGIYGELMNLADKYVILNELRADLLSATNNASPLLRQINEHSVTKDNPYANPQNFYKVILDCNDALSNFDKMLADNRLSQEEYNQRYSDIGALRSWLYLQIGIQYGKVPYVTDPLDNIDDVKDDSKFPKIGLDELLTKLIDFTEALNYMQPYTSDNLVINVDGYNTQKFFINKETLLGDLNLWKGNYTAAATHYRTVLETSTESGNQSDLFNTYRLAWGTDINVSYIRYQEQDARSLINTPTQGWGSIFSREMDNNWDYEWIWVLPFSADFEPQNPFIDLFSNRGGEYLLKPSERAISLWEDQTQLNGFPYDARGKKFSYKIIGGQPVVMKYLGNYLDINTLVPNDLLQRQGQWFLYRAAKLHLRFAEAANRDDRHKLANALLNNGIQAAYNIPGTTDVTDIQQTHDVAPYDFDARQGDYPYFRGPWYRNTGLRGRAYLEPAPVVGDSLISIENNIIREAGLELAFEGNRWPDLLRIARRRNDPAFLADKIYEKLKEEGNPHAAEVRSKLMNPDNWYLPFDWTNDENE</sequence>
<dbReference type="OrthoDB" id="5694214at2"/>
<evidence type="ECO:0000256" key="5">
    <source>
        <dbReference type="ARBA" id="ARBA00023237"/>
    </source>
</evidence>
<dbReference type="EMBL" id="CP028136">
    <property type="protein sequence ID" value="AVR45609.1"/>
    <property type="molecule type" value="Genomic_DNA"/>
</dbReference>
<protein>
    <submittedName>
        <fullName evidence="8">RagB/SusD family protein</fullName>
    </submittedName>
</protein>
<dbReference type="RefSeq" id="WP_107012386.1">
    <property type="nucleotide sequence ID" value="NZ_CP028136.1"/>
</dbReference>
<evidence type="ECO:0000256" key="3">
    <source>
        <dbReference type="ARBA" id="ARBA00022729"/>
    </source>
</evidence>
<dbReference type="Proteomes" id="UP000241507">
    <property type="component" value="Chromosome"/>
</dbReference>
<proteinExistence type="inferred from homology"/>